<dbReference type="STRING" id="436010.A0A166BPI6"/>
<keyword evidence="1" id="KW-1133">Transmembrane helix</keyword>
<feature type="transmembrane region" description="Helical" evidence="1">
    <location>
        <begin position="115"/>
        <end position="136"/>
    </location>
</feature>
<reference evidence="2 3" key="1">
    <citation type="journal article" date="2016" name="Mol. Biol. Evol.">
        <title>Comparative Genomics of Early-Diverging Mushroom-Forming Fungi Provides Insights into the Origins of Lignocellulose Decay Capabilities.</title>
        <authorList>
            <person name="Nagy L.G."/>
            <person name="Riley R."/>
            <person name="Tritt A."/>
            <person name="Adam C."/>
            <person name="Daum C."/>
            <person name="Floudas D."/>
            <person name="Sun H."/>
            <person name="Yadav J.S."/>
            <person name="Pangilinan J."/>
            <person name="Larsson K.H."/>
            <person name="Matsuura K."/>
            <person name="Barry K."/>
            <person name="Labutti K."/>
            <person name="Kuo R."/>
            <person name="Ohm R.A."/>
            <person name="Bhattacharya S.S."/>
            <person name="Shirouzu T."/>
            <person name="Yoshinaga Y."/>
            <person name="Martin F.M."/>
            <person name="Grigoriev I.V."/>
            <person name="Hibbett D.S."/>
        </authorList>
    </citation>
    <scope>NUCLEOTIDE SEQUENCE [LARGE SCALE GENOMIC DNA]</scope>
    <source>
        <strain evidence="2 3">CBS 109695</strain>
    </source>
</reference>
<keyword evidence="3" id="KW-1185">Reference proteome</keyword>
<organism evidence="2 3">
    <name type="scientific">Athelia psychrophila</name>
    <dbReference type="NCBI Taxonomy" id="1759441"/>
    <lineage>
        <taxon>Eukaryota</taxon>
        <taxon>Fungi</taxon>
        <taxon>Dikarya</taxon>
        <taxon>Basidiomycota</taxon>
        <taxon>Agaricomycotina</taxon>
        <taxon>Agaricomycetes</taxon>
        <taxon>Agaricomycetidae</taxon>
        <taxon>Atheliales</taxon>
        <taxon>Atheliaceae</taxon>
        <taxon>Athelia</taxon>
    </lineage>
</organism>
<dbReference type="OrthoDB" id="3038990at2759"/>
<name>A0A166BPI6_9AGAM</name>
<sequence length="295" mass="32340">MSSIMATPAADAFTVNCIETAILTFVTWDFLVCFTEEFSVAVICGCSRSILVYYTSRMGTLMLSVMRLVMLNAPMAQGCIIMWKIETTVLVLASSATSLLFLLRVRAVYEKSTPVTILFGVLWITIPLSCTLIGFVGNPSHTSSGLCSLSDIHLGAYATMAQWVKVVYDTSVFAAITLRVISYSKADCVQVPKLSPWQSWRGVGMPRIFRVLLHSALQFYFVTIGVTLMGACAILLPIASIDRVGLAQPALAFETIMACRVFRTLVLNSAKSREGRSHRDSIMLTTVFVLDAELT</sequence>
<proteinExistence type="predicted"/>
<evidence type="ECO:0000313" key="3">
    <source>
        <dbReference type="Proteomes" id="UP000076532"/>
    </source>
</evidence>
<accession>A0A166BPI6</accession>
<feature type="transmembrane region" description="Helical" evidence="1">
    <location>
        <begin position="58"/>
        <end position="75"/>
    </location>
</feature>
<keyword evidence="1" id="KW-0472">Membrane</keyword>
<evidence type="ECO:0008006" key="4">
    <source>
        <dbReference type="Google" id="ProtNLM"/>
    </source>
</evidence>
<dbReference type="Proteomes" id="UP000076532">
    <property type="component" value="Unassembled WGS sequence"/>
</dbReference>
<feature type="transmembrane region" description="Helical" evidence="1">
    <location>
        <begin position="219"/>
        <end position="239"/>
    </location>
</feature>
<protein>
    <recommendedName>
        <fullName evidence="4">G-protein coupled receptors family 2 profile 2 domain-containing protein</fullName>
    </recommendedName>
</protein>
<gene>
    <name evidence="2" type="ORF">FIBSPDRAFT_1049779</name>
</gene>
<keyword evidence="1" id="KW-0812">Transmembrane</keyword>
<evidence type="ECO:0000256" key="1">
    <source>
        <dbReference type="SAM" id="Phobius"/>
    </source>
</evidence>
<dbReference type="AlphaFoldDB" id="A0A166BPI6"/>
<feature type="transmembrane region" description="Helical" evidence="1">
    <location>
        <begin position="81"/>
        <end position="103"/>
    </location>
</feature>
<evidence type="ECO:0000313" key="2">
    <source>
        <dbReference type="EMBL" id="KZP12850.1"/>
    </source>
</evidence>
<dbReference type="EMBL" id="KV417641">
    <property type="protein sequence ID" value="KZP12850.1"/>
    <property type="molecule type" value="Genomic_DNA"/>
</dbReference>